<proteinExistence type="inferred from homology"/>
<feature type="domain" description="Endonuclease/exonuclease/phosphatase" evidence="13">
    <location>
        <begin position="58"/>
        <end position="281"/>
    </location>
</feature>
<dbReference type="SUPFAM" id="SSF56219">
    <property type="entry name" value="DNase I-like"/>
    <property type="match status" value="1"/>
</dbReference>
<feature type="binding site" evidence="10">
    <location>
        <position position="61"/>
    </location>
    <ligand>
        <name>Mg(2+)</name>
        <dbReference type="ChEBI" id="CHEBI:18420"/>
        <label>1</label>
    </ligand>
</feature>
<organism evidence="14 15">
    <name type="scientific">Pygocentrus nattereri</name>
    <name type="common">Red-bellied piranha</name>
    <dbReference type="NCBI Taxonomy" id="42514"/>
    <lineage>
        <taxon>Eukaryota</taxon>
        <taxon>Metazoa</taxon>
        <taxon>Chordata</taxon>
        <taxon>Craniata</taxon>
        <taxon>Vertebrata</taxon>
        <taxon>Euteleostomi</taxon>
        <taxon>Actinopterygii</taxon>
        <taxon>Neopterygii</taxon>
        <taxon>Teleostei</taxon>
        <taxon>Ostariophysi</taxon>
        <taxon>Characiformes</taxon>
        <taxon>Characoidei</taxon>
        <taxon>Pygocentrus</taxon>
    </lineage>
</organism>
<feature type="compositionally biased region" description="Polar residues" evidence="12">
    <location>
        <begin position="1"/>
        <end position="10"/>
    </location>
</feature>
<evidence type="ECO:0000256" key="5">
    <source>
        <dbReference type="ARBA" id="ARBA00022763"/>
    </source>
</evidence>
<evidence type="ECO:0000259" key="13">
    <source>
        <dbReference type="Pfam" id="PF03372"/>
    </source>
</evidence>
<dbReference type="CDD" id="cd09076">
    <property type="entry name" value="L1-EN"/>
    <property type="match status" value="1"/>
</dbReference>
<dbReference type="PANTHER" id="PTHR22748">
    <property type="entry name" value="AP ENDONUCLEASE"/>
    <property type="match status" value="1"/>
</dbReference>
<dbReference type="InterPro" id="IPR004808">
    <property type="entry name" value="AP_endonuc_1"/>
</dbReference>
<evidence type="ECO:0000256" key="4">
    <source>
        <dbReference type="ARBA" id="ARBA00022723"/>
    </source>
</evidence>
<dbReference type="PANTHER" id="PTHR22748:SF26">
    <property type="entry name" value="ENDONUCLEASE_EXONUCLEASE_PHOSPHATASE DOMAIN-CONTAINING PROTEIN"/>
    <property type="match status" value="1"/>
</dbReference>
<name>A0AAR2IRT8_PYGNA</name>
<dbReference type="GO" id="GO:0008311">
    <property type="term" value="F:double-stranded DNA 3'-5' DNA exonuclease activity"/>
    <property type="evidence" value="ECO:0007669"/>
    <property type="project" value="UniProtKB-EC"/>
</dbReference>
<keyword evidence="8" id="KW-0234">DNA repair</keyword>
<evidence type="ECO:0000256" key="7">
    <source>
        <dbReference type="ARBA" id="ARBA00022842"/>
    </source>
</evidence>
<evidence type="ECO:0000256" key="9">
    <source>
        <dbReference type="PIRSR" id="PIRSR604808-1"/>
    </source>
</evidence>
<feature type="active site" evidence="9">
    <location>
        <position position="162"/>
    </location>
</feature>
<evidence type="ECO:0000256" key="3">
    <source>
        <dbReference type="ARBA" id="ARBA00012115"/>
    </source>
</evidence>
<dbReference type="GO" id="GO:0005634">
    <property type="term" value="C:nucleus"/>
    <property type="evidence" value="ECO:0007669"/>
    <property type="project" value="TreeGrafter"/>
</dbReference>
<feature type="binding site" evidence="10">
    <location>
        <position position="280"/>
    </location>
    <ligand>
        <name>Mg(2+)</name>
        <dbReference type="ChEBI" id="CHEBI:18420"/>
        <label>1</label>
    </ligand>
</feature>
<feature type="site" description="Important for catalytic activity" evidence="11">
    <location>
        <position position="256"/>
    </location>
</feature>
<dbReference type="GO" id="GO:0008081">
    <property type="term" value="F:phosphoric diester hydrolase activity"/>
    <property type="evidence" value="ECO:0007669"/>
    <property type="project" value="TreeGrafter"/>
</dbReference>
<dbReference type="InterPro" id="IPR036691">
    <property type="entry name" value="Endo/exonu/phosph_ase_sf"/>
</dbReference>
<evidence type="ECO:0000313" key="15">
    <source>
        <dbReference type="Proteomes" id="UP001501920"/>
    </source>
</evidence>
<feature type="site" description="Transition state stabilizer" evidence="11">
    <location>
        <position position="194"/>
    </location>
</feature>
<feature type="binding site" evidence="10">
    <location>
        <position position="281"/>
    </location>
    <ligand>
        <name>Mg(2+)</name>
        <dbReference type="ChEBI" id="CHEBI:18420"/>
        <label>1</label>
    </ligand>
</feature>
<sequence length="297" mass="33600">MSKSNKTPSTKRSRPEESPGAATPHTSSTVEVLESIDNKLSRFDARLALVEILHLEFVTWNVRGAGSREKRLKIFNWLSDLQADIVFLQETNMSKTPTYTLTSPQFPHSYSACYNSKQRGVAILINRRINFSISSNITAPEGRFIILNLSILNMHLCIANIYGPNVDDPSFFHKIFTALSDHSDTKLIIGGDFNLVLHSNIDRLSTAVSQRNWQSADTLKQYMNNFGLSDAWRSHHPTLRDYTFFSAVHHSHSRLDNFLVSNSIMMDVTDTRIHPITISDHAPVSLSLAQKRKCINK</sequence>
<evidence type="ECO:0000256" key="1">
    <source>
        <dbReference type="ARBA" id="ARBA00000493"/>
    </source>
</evidence>
<dbReference type="Ensembl" id="ENSPNAT00000047488.1">
    <property type="protein sequence ID" value="ENSPNAP00000040749.1"/>
    <property type="gene ID" value="ENSPNAG00000032710.1"/>
</dbReference>
<dbReference type="GeneTree" id="ENSGT00940000176955"/>
<feature type="site" description="Interaction with DNA substrate" evidence="11">
    <location>
        <position position="281"/>
    </location>
</feature>
<protein>
    <recommendedName>
        <fullName evidence="3">exodeoxyribonuclease III</fullName>
        <ecNumber evidence="3">3.1.11.2</ecNumber>
    </recommendedName>
</protein>
<feature type="binding site" evidence="10">
    <location>
        <position position="90"/>
    </location>
    <ligand>
        <name>Mg(2+)</name>
        <dbReference type="ChEBI" id="CHEBI:18420"/>
        <label>1</label>
    </ligand>
</feature>
<evidence type="ECO:0000256" key="2">
    <source>
        <dbReference type="ARBA" id="ARBA00007092"/>
    </source>
</evidence>
<dbReference type="AlphaFoldDB" id="A0AAR2IRT8"/>
<evidence type="ECO:0000256" key="6">
    <source>
        <dbReference type="ARBA" id="ARBA00022801"/>
    </source>
</evidence>
<dbReference type="GO" id="GO:0046872">
    <property type="term" value="F:metal ion binding"/>
    <property type="evidence" value="ECO:0007669"/>
    <property type="project" value="UniProtKB-KW"/>
</dbReference>
<keyword evidence="5" id="KW-0227">DNA damage</keyword>
<dbReference type="Pfam" id="PF03372">
    <property type="entry name" value="Exo_endo_phos"/>
    <property type="match status" value="1"/>
</dbReference>
<accession>A0AAR2IRT8</accession>
<dbReference type="Gene3D" id="3.60.10.10">
    <property type="entry name" value="Endonuclease/exonuclease/phosphatase"/>
    <property type="match status" value="1"/>
</dbReference>
<feature type="active site" description="Proton donor/acceptor" evidence="9">
    <location>
        <position position="192"/>
    </location>
</feature>
<feature type="binding site" evidence="10">
    <location>
        <position position="194"/>
    </location>
    <ligand>
        <name>Mg(2+)</name>
        <dbReference type="ChEBI" id="CHEBI:18420"/>
        <label>1</label>
    </ligand>
</feature>
<dbReference type="InterPro" id="IPR005135">
    <property type="entry name" value="Endo/exonuclease/phosphatase"/>
</dbReference>
<reference evidence="14" key="2">
    <citation type="submission" date="2025-08" db="UniProtKB">
        <authorList>
            <consortium name="Ensembl"/>
        </authorList>
    </citation>
    <scope>IDENTIFICATION</scope>
</reference>
<evidence type="ECO:0000256" key="11">
    <source>
        <dbReference type="PIRSR" id="PIRSR604808-3"/>
    </source>
</evidence>
<dbReference type="Proteomes" id="UP001501920">
    <property type="component" value="Chromosome 9"/>
</dbReference>
<comment type="cofactor">
    <cofactor evidence="10">
        <name>Mg(2+)</name>
        <dbReference type="ChEBI" id="CHEBI:18420"/>
    </cofactor>
    <cofactor evidence="10">
        <name>Mn(2+)</name>
        <dbReference type="ChEBI" id="CHEBI:29035"/>
    </cofactor>
    <text evidence="10">Probably binds two magnesium or manganese ions per subunit.</text>
</comment>
<reference evidence="14" key="3">
    <citation type="submission" date="2025-09" db="UniProtKB">
        <authorList>
            <consortium name="Ensembl"/>
        </authorList>
    </citation>
    <scope>IDENTIFICATION</scope>
</reference>
<feature type="binding site" evidence="10">
    <location>
        <position position="192"/>
    </location>
    <ligand>
        <name>Mg(2+)</name>
        <dbReference type="ChEBI" id="CHEBI:18420"/>
        <label>1</label>
    </ligand>
</feature>
<comment type="similarity">
    <text evidence="2">Belongs to the DNA repair enzymes AP/ExoA family.</text>
</comment>
<keyword evidence="15" id="KW-1185">Reference proteome</keyword>
<evidence type="ECO:0000256" key="12">
    <source>
        <dbReference type="SAM" id="MobiDB-lite"/>
    </source>
</evidence>
<comment type="catalytic activity">
    <reaction evidence="1">
        <text>Exonucleolytic cleavage in the 3'- to 5'-direction to yield nucleoside 5'-phosphates.</text>
        <dbReference type="EC" id="3.1.11.2"/>
    </reaction>
</comment>
<dbReference type="GO" id="GO:0006284">
    <property type="term" value="P:base-excision repair"/>
    <property type="evidence" value="ECO:0007669"/>
    <property type="project" value="TreeGrafter"/>
</dbReference>
<evidence type="ECO:0000313" key="14">
    <source>
        <dbReference type="Ensembl" id="ENSPNAP00000040749.1"/>
    </source>
</evidence>
<dbReference type="GO" id="GO:0003906">
    <property type="term" value="F:DNA-(apurinic or apyrimidinic site) endonuclease activity"/>
    <property type="evidence" value="ECO:0007669"/>
    <property type="project" value="TreeGrafter"/>
</dbReference>
<feature type="active site" description="Proton acceptor" evidence="9">
    <location>
        <position position="281"/>
    </location>
</feature>
<reference evidence="14 15" key="1">
    <citation type="submission" date="2020-10" db="EMBL/GenBank/DDBJ databases">
        <title>Pygocentrus nattereri (red-bellied piranha) genome, fPygNat1, primary haplotype.</title>
        <authorList>
            <person name="Myers G."/>
            <person name="Meyer A."/>
            <person name="Karagic N."/>
            <person name="Pippel M."/>
            <person name="Winkler S."/>
            <person name="Tracey A."/>
            <person name="Wood J."/>
            <person name="Formenti G."/>
            <person name="Howe K."/>
            <person name="Fedrigo O."/>
            <person name="Jarvis E.D."/>
        </authorList>
    </citation>
    <scope>NUCLEOTIDE SEQUENCE [LARGE SCALE GENOMIC DNA]</scope>
</reference>
<evidence type="ECO:0000256" key="8">
    <source>
        <dbReference type="ARBA" id="ARBA00023204"/>
    </source>
</evidence>
<keyword evidence="10" id="KW-0464">Manganese</keyword>
<keyword evidence="6" id="KW-0378">Hydrolase</keyword>
<evidence type="ECO:0000256" key="10">
    <source>
        <dbReference type="PIRSR" id="PIRSR604808-2"/>
    </source>
</evidence>
<feature type="region of interest" description="Disordered" evidence="12">
    <location>
        <begin position="1"/>
        <end position="29"/>
    </location>
</feature>
<keyword evidence="7 10" id="KW-0460">Magnesium</keyword>
<gene>
    <name evidence="14" type="primary">TCF12</name>
</gene>
<keyword evidence="4 10" id="KW-0479">Metal-binding</keyword>
<dbReference type="EC" id="3.1.11.2" evidence="3"/>